<keyword evidence="4 6" id="KW-0521">NADP</keyword>
<dbReference type="NCBIfam" id="TIGR01851">
    <property type="entry name" value="argC_other"/>
    <property type="match status" value="1"/>
</dbReference>
<dbReference type="Pfam" id="PF01118">
    <property type="entry name" value="Semialdhyde_dh"/>
    <property type="match status" value="1"/>
</dbReference>
<comment type="catalytic activity">
    <reaction evidence="6">
        <text>N-acetyl-L-glutamate 5-semialdehyde + phosphate + NADP(+) = N-acetyl-L-glutamyl 5-phosphate + NADPH + H(+)</text>
        <dbReference type="Rhea" id="RHEA:21588"/>
        <dbReference type="ChEBI" id="CHEBI:15378"/>
        <dbReference type="ChEBI" id="CHEBI:29123"/>
        <dbReference type="ChEBI" id="CHEBI:43474"/>
        <dbReference type="ChEBI" id="CHEBI:57783"/>
        <dbReference type="ChEBI" id="CHEBI:57936"/>
        <dbReference type="ChEBI" id="CHEBI:58349"/>
        <dbReference type="EC" id="1.2.1.38"/>
    </reaction>
</comment>
<feature type="active site" evidence="6">
    <location>
        <position position="116"/>
    </location>
</feature>
<keyword evidence="1 6" id="KW-0963">Cytoplasm</keyword>
<dbReference type="Pfam" id="PF22698">
    <property type="entry name" value="Semialdhyde_dhC_1"/>
    <property type="match status" value="1"/>
</dbReference>
<dbReference type="RefSeq" id="WP_290280202.1">
    <property type="nucleotide sequence ID" value="NZ_JAUFQI010000001.1"/>
</dbReference>
<reference evidence="9" key="1">
    <citation type="journal article" date="2019" name="Int. J. Syst. Evol. Microbiol.">
        <title>The Global Catalogue of Microorganisms (GCM) 10K type strain sequencing project: providing services to taxonomists for standard genome sequencing and annotation.</title>
        <authorList>
            <consortium name="The Broad Institute Genomics Platform"/>
            <consortium name="The Broad Institute Genome Sequencing Center for Infectious Disease"/>
            <person name="Wu L."/>
            <person name="Ma J."/>
        </authorList>
    </citation>
    <scope>NUCLEOTIDE SEQUENCE [LARGE SCALE GENOMIC DNA]</scope>
    <source>
        <strain evidence="9">CECT 8288</strain>
    </source>
</reference>
<keyword evidence="5 6" id="KW-0560">Oxidoreductase</keyword>
<evidence type="ECO:0000256" key="6">
    <source>
        <dbReference type="HAMAP-Rule" id="MF_01110"/>
    </source>
</evidence>
<dbReference type="SMART" id="SM00859">
    <property type="entry name" value="Semialdhyde_dh"/>
    <property type="match status" value="1"/>
</dbReference>
<accession>A0ABV7WPA6</accession>
<evidence type="ECO:0000256" key="4">
    <source>
        <dbReference type="ARBA" id="ARBA00022857"/>
    </source>
</evidence>
<evidence type="ECO:0000259" key="7">
    <source>
        <dbReference type="SMART" id="SM00859"/>
    </source>
</evidence>
<dbReference type="EC" id="1.2.1.38" evidence="6"/>
<evidence type="ECO:0000256" key="2">
    <source>
        <dbReference type="ARBA" id="ARBA00022571"/>
    </source>
</evidence>
<evidence type="ECO:0000256" key="1">
    <source>
        <dbReference type="ARBA" id="ARBA00022490"/>
    </source>
</evidence>
<feature type="domain" description="Semialdehyde dehydrogenase NAD-binding" evidence="7">
    <location>
        <begin position="5"/>
        <end position="106"/>
    </location>
</feature>
<keyword evidence="9" id="KW-1185">Reference proteome</keyword>
<name>A0ABV7WPA6_9GAMM</name>
<comment type="pathway">
    <text evidence="6">Amino-acid biosynthesis; L-arginine biosynthesis; N(2)-acetyl-L-ornithine from L-glutamate: step 3/4.</text>
</comment>
<dbReference type="SUPFAM" id="SSF51735">
    <property type="entry name" value="NAD(P)-binding Rossmann-fold domains"/>
    <property type="match status" value="1"/>
</dbReference>
<keyword evidence="2 6" id="KW-0055">Arginine biosynthesis</keyword>
<dbReference type="GO" id="GO:0003942">
    <property type="term" value="F:N-acetyl-gamma-glutamyl-phosphate reductase activity"/>
    <property type="evidence" value="ECO:0007669"/>
    <property type="project" value="UniProtKB-EC"/>
</dbReference>
<dbReference type="HAMAP" id="MF_01110">
    <property type="entry name" value="ArgC_type2"/>
    <property type="match status" value="1"/>
</dbReference>
<dbReference type="CDD" id="cd23935">
    <property type="entry name" value="AGPR_2_C"/>
    <property type="match status" value="1"/>
</dbReference>
<dbReference type="Gene3D" id="3.30.360.10">
    <property type="entry name" value="Dihydrodipicolinate Reductase, domain 2"/>
    <property type="match status" value="1"/>
</dbReference>
<sequence length="314" mass="34491">MTNITAYIDGQYGTTGLQIQDRLAKHPNVSVLSIPEAQKKDPKLRKEYLNKADVVFLCLPDDASREAVSLIDNDNTVVIDASSAFRTDPSWVYGIPELPNQRSRLKQTQRIANPGCYPSGMTLLITPLVQAGIVPKNYPMVVQAITGYSGGGKTMIADYRAFNKQQAEDGAARLKNLDLNHKHLPEMQAIPELDFAPVFVPTVGNFEQGMLVSIALHGHLLKGSAESIYQSLLTTYQNEPFVTVMPLNDESVLNEGFLAPTACNGTNRIELFVYESDQRIYLVARLDNLGKGASGAAVQNMNCRFNLDETTGLL</sequence>
<dbReference type="CDD" id="cd17896">
    <property type="entry name" value="AGPR_2_N"/>
    <property type="match status" value="1"/>
</dbReference>
<dbReference type="EMBL" id="JBHRYN010000007">
    <property type="protein sequence ID" value="MFC3701078.1"/>
    <property type="molecule type" value="Genomic_DNA"/>
</dbReference>
<evidence type="ECO:0000313" key="9">
    <source>
        <dbReference type="Proteomes" id="UP001595710"/>
    </source>
</evidence>
<evidence type="ECO:0000256" key="3">
    <source>
        <dbReference type="ARBA" id="ARBA00022605"/>
    </source>
</evidence>
<dbReference type="Gene3D" id="3.40.50.720">
    <property type="entry name" value="NAD(P)-binding Rossmann-like Domain"/>
    <property type="match status" value="1"/>
</dbReference>
<comment type="similarity">
    <text evidence="6">Belongs to the NAGSA dehydrogenase family. Type 2 subfamily.</text>
</comment>
<comment type="subcellular location">
    <subcellularLocation>
        <location evidence="6">Cytoplasm</location>
    </subcellularLocation>
</comment>
<proteinExistence type="inferred from homology"/>
<dbReference type="InterPro" id="IPR050085">
    <property type="entry name" value="AGPR"/>
</dbReference>
<gene>
    <name evidence="6 8" type="primary">argC</name>
    <name evidence="8" type="ORF">ACFOND_05425</name>
</gene>
<dbReference type="PANTHER" id="PTHR32338:SF10">
    <property type="entry name" value="N-ACETYL-GAMMA-GLUTAMYL-PHOSPHATE REDUCTASE, CHLOROPLASTIC-RELATED"/>
    <property type="match status" value="1"/>
</dbReference>
<dbReference type="InterPro" id="IPR010136">
    <property type="entry name" value="AGPR_type-2"/>
</dbReference>
<protein>
    <recommendedName>
        <fullName evidence="6">N-acetyl-gamma-glutamyl-phosphate reductase</fullName>
        <shortName evidence="6">AGPR</shortName>
        <ecNumber evidence="6">1.2.1.38</ecNumber>
    </recommendedName>
    <alternativeName>
        <fullName evidence="6">N-acetyl-glutamate semialdehyde dehydrogenase</fullName>
        <shortName evidence="6">NAGSA dehydrogenase</shortName>
    </alternativeName>
</protein>
<dbReference type="InterPro" id="IPR000534">
    <property type="entry name" value="Semialdehyde_DH_NAD-bd"/>
</dbReference>
<dbReference type="SUPFAM" id="SSF55347">
    <property type="entry name" value="Glyceraldehyde-3-phosphate dehydrogenase-like, C-terminal domain"/>
    <property type="match status" value="1"/>
</dbReference>
<evidence type="ECO:0000256" key="5">
    <source>
        <dbReference type="ARBA" id="ARBA00023002"/>
    </source>
</evidence>
<keyword evidence="3 6" id="KW-0028">Amino-acid biosynthesis</keyword>
<comment type="function">
    <text evidence="6">Catalyzes the NADPH-dependent reduction of N-acetyl-5-glutamyl phosphate to yield N-acetyl-L-glutamate 5-semialdehyde.</text>
</comment>
<dbReference type="PANTHER" id="PTHR32338">
    <property type="entry name" value="N-ACETYL-GAMMA-GLUTAMYL-PHOSPHATE REDUCTASE, CHLOROPLASTIC-RELATED-RELATED"/>
    <property type="match status" value="1"/>
</dbReference>
<evidence type="ECO:0000313" key="8">
    <source>
        <dbReference type="EMBL" id="MFC3701078.1"/>
    </source>
</evidence>
<comment type="caution">
    <text evidence="8">The sequence shown here is derived from an EMBL/GenBank/DDBJ whole genome shotgun (WGS) entry which is preliminary data.</text>
</comment>
<dbReference type="InterPro" id="IPR058924">
    <property type="entry name" value="AGPR_dimerisation_dom"/>
</dbReference>
<dbReference type="InterPro" id="IPR036291">
    <property type="entry name" value="NAD(P)-bd_dom_sf"/>
</dbReference>
<dbReference type="Proteomes" id="UP001595710">
    <property type="component" value="Unassembled WGS sequence"/>
</dbReference>
<organism evidence="8 9">
    <name type="scientific">Reinekea marina</name>
    <dbReference type="NCBI Taxonomy" id="1310421"/>
    <lineage>
        <taxon>Bacteria</taxon>
        <taxon>Pseudomonadati</taxon>
        <taxon>Pseudomonadota</taxon>
        <taxon>Gammaproteobacteria</taxon>
        <taxon>Oceanospirillales</taxon>
        <taxon>Saccharospirillaceae</taxon>
        <taxon>Reinekea</taxon>
    </lineage>
</organism>